<keyword evidence="4" id="KW-1185">Reference proteome</keyword>
<dbReference type="AlphaFoldDB" id="A0A511NB61"/>
<protein>
    <submittedName>
        <fullName evidence="3">Uncharacterized protein</fullName>
    </submittedName>
</protein>
<feature type="chain" id="PRO_5022057747" evidence="2">
    <location>
        <begin position="20"/>
        <end position="434"/>
    </location>
</feature>
<dbReference type="Proteomes" id="UP000321306">
    <property type="component" value="Unassembled WGS sequence"/>
</dbReference>
<name>A0A511NB61_DEIC1</name>
<feature type="transmembrane region" description="Helical" evidence="1">
    <location>
        <begin position="99"/>
        <end position="115"/>
    </location>
</feature>
<keyword evidence="1" id="KW-1133">Transmembrane helix</keyword>
<feature type="transmembrane region" description="Helical" evidence="1">
    <location>
        <begin position="68"/>
        <end position="87"/>
    </location>
</feature>
<dbReference type="OrthoDB" id="69815at2"/>
<proteinExistence type="predicted"/>
<keyword evidence="1" id="KW-0472">Membrane</keyword>
<feature type="transmembrane region" description="Helical" evidence="1">
    <location>
        <begin position="395"/>
        <end position="428"/>
    </location>
</feature>
<evidence type="ECO:0000256" key="1">
    <source>
        <dbReference type="SAM" id="Phobius"/>
    </source>
</evidence>
<gene>
    <name evidence="3" type="ORF">DC3_54620</name>
</gene>
<feature type="signal peptide" evidence="2">
    <location>
        <begin position="1"/>
        <end position="19"/>
    </location>
</feature>
<keyword evidence="2" id="KW-0732">Signal</keyword>
<evidence type="ECO:0000313" key="4">
    <source>
        <dbReference type="Proteomes" id="UP000321306"/>
    </source>
</evidence>
<comment type="caution">
    <text evidence="3">The sequence shown here is derived from an EMBL/GenBank/DDBJ whole genome shotgun (WGS) entry which is preliminary data.</text>
</comment>
<dbReference type="RefSeq" id="WP_146891150.1">
    <property type="nucleotide sequence ID" value="NZ_BJXB01000045.1"/>
</dbReference>
<accession>A0A511NB61</accession>
<feature type="transmembrane region" description="Helical" evidence="1">
    <location>
        <begin position="274"/>
        <end position="295"/>
    </location>
</feature>
<dbReference type="EMBL" id="BJXB01000045">
    <property type="protein sequence ID" value="GEM49827.1"/>
    <property type="molecule type" value="Genomic_DNA"/>
</dbReference>
<evidence type="ECO:0000313" key="3">
    <source>
        <dbReference type="EMBL" id="GEM49827.1"/>
    </source>
</evidence>
<keyword evidence="1" id="KW-0812">Transmembrane</keyword>
<organism evidence="3 4">
    <name type="scientific">Deinococcus cellulosilyticus (strain DSM 18568 / NBRC 106333 / KACC 11606 / 5516J-15)</name>
    <dbReference type="NCBI Taxonomy" id="1223518"/>
    <lineage>
        <taxon>Bacteria</taxon>
        <taxon>Thermotogati</taxon>
        <taxon>Deinococcota</taxon>
        <taxon>Deinococci</taxon>
        <taxon>Deinococcales</taxon>
        <taxon>Deinococcaceae</taxon>
        <taxon>Deinococcus</taxon>
    </lineage>
</organism>
<feature type="transmembrane region" description="Helical" evidence="1">
    <location>
        <begin position="237"/>
        <end position="262"/>
    </location>
</feature>
<evidence type="ECO:0000256" key="2">
    <source>
        <dbReference type="SAM" id="SignalP"/>
    </source>
</evidence>
<reference evidence="3 4" key="1">
    <citation type="submission" date="2019-07" db="EMBL/GenBank/DDBJ databases">
        <title>Whole genome shotgun sequence of Deinococcus cellulosilyticus NBRC 106333.</title>
        <authorList>
            <person name="Hosoyama A."/>
            <person name="Uohara A."/>
            <person name="Ohji S."/>
            <person name="Ichikawa N."/>
        </authorList>
    </citation>
    <scope>NUCLEOTIDE SEQUENCE [LARGE SCALE GENOMIC DNA]</scope>
    <source>
        <strain evidence="3 4">NBRC 106333</strain>
    </source>
</reference>
<sequence>MSRVLWVMLLWVVCGVAAAQQQEIQQTKDWLAWQSSQFTTYMSSFVGDPFAEFYGVTSKVGKGVYEQWITVGIAIACAGLAAGMWKAYKTGNSHHVKDVLVTWAVACGLISWMGSDAKYSLRYMITEGVTSSYAFGVNNFGTNVDVKMKQAEDAFLDMIATGTLVATTIMLPEAKGAMVATEKQLAGKVASGELGKLGAGIQKVGKGVEAGAKSGVEFLFQSLGGTFTALNYFITGYMALIQGAGWSTLVVLIGLPVAFGLLPWGETRVIWTMLATWMGCMLAMMLMPLVLVFAIDTAFVQPVKAMKTYTANLGWYAQKQQEISNKGVNELNTKVKEALDICEAERKKDPNNIDTDNCQKVTNGGILSFLSSAGDWFKTIGQEIHLLMASLADQFVGFGLLIMRLAIGIVLAGLIMFGVPALTIAMFGGHSLKR</sequence>